<evidence type="ECO:0000313" key="2">
    <source>
        <dbReference type="Proteomes" id="UP000008021"/>
    </source>
</evidence>
<keyword evidence="2" id="KW-1185">Reference proteome</keyword>
<dbReference type="EnsemblPlants" id="OMERI09G07450.1">
    <property type="protein sequence ID" value="OMERI09G07450.1"/>
    <property type="gene ID" value="OMERI09G07450"/>
</dbReference>
<sequence length="82" mass="9025">MGCVGEVTAGEAPRAAANGVMVETRLRMETHTPPRFLHHDLQRHEVEDRDLHRLIFSPTVAADNATPSAGARYLCAIVHKPK</sequence>
<name>A0A0E0ERZ4_9ORYZ</name>
<reference evidence="1" key="1">
    <citation type="submission" date="2015-04" db="UniProtKB">
        <authorList>
            <consortium name="EnsemblPlants"/>
        </authorList>
    </citation>
    <scope>IDENTIFICATION</scope>
</reference>
<reference evidence="1" key="2">
    <citation type="submission" date="2018-05" db="EMBL/GenBank/DDBJ databases">
        <title>OmerRS3 (Oryza meridionalis Reference Sequence Version 3).</title>
        <authorList>
            <person name="Zhang J."/>
            <person name="Kudrna D."/>
            <person name="Lee S."/>
            <person name="Talag J."/>
            <person name="Welchert J."/>
            <person name="Wing R.A."/>
        </authorList>
    </citation>
    <scope>NUCLEOTIDE SEQUENCE [LARGE SCALE GENOMIC DNA]</scope>
    <source>
        <strain evidence="1">cv. OR44</strain>
    </source>
</reference>
<dbReference type="HOGENOM" id="CLU_2562249_0_0_1"/>
<organism evidence="1">
    <name type="scientific">Oryza meridionalis</name>
    <dbReference type="NCBI Taxonomy" id="40149"/>
    <lineage>
        <taxon>Eukaryota</taxon>
        <taxon>Viridiplantae</taxon>
        <taxon>Streptophyta</taxon>
        <taxon>Embryophyta</taxon>
        <taxon>Tracheophyta</taxon>
        <taxon>Spermatophyta</taxon>
        <taxon>Magnoliopsida</taxon>
        <taxon>Liliopsida</taxon>
        <taxon>Poales</taxon>
        <taxon>Poaceae</taxon>
        <taxon>BOP clade</taxon>
        <taxon>Oryzoideae</taxon>
        <taxon>Oryzeae</taxon>
        <taxon>Oryzinae</taxon>
        <taxon>Oryza</taxon>
    </lineage>
</organism>
<accession>A0A0E0ERZ4</accession>
<proteinExistence type="predicted"/>
<dbReference type="AlphaFoldDB" id="A0A0E0ERZ4"/>
<evidence type="ECO:0000313" key="1">
    <source>
        <dbReference type="EnsemblPlants" id="OMERI09G07450.1"/>
    </source>
</evidence>
<dbReference type="Proteomes" id="UP000008021">
    <property type="component" value="Chromosome 9"/>
</dbReference>
<dbReference type="Gramene" id="OMERI09G07450.1">
    <property type="protein sequence ID" value="OMERI09G07450.1"/>
    <property type="gene ID" value="OMERI09G07450"/>
</dbReference>
<protein>
    <submittedName>
        <fullName evidence="1">Uncharacterized protein</fullName>
    </submittedName>
</protein>